<keyword evidence="1" id="KW-0472">Membrane</keyword>
<dbReference type="AlphaFoldDB" id="A0A833JD05"/>
<proteinExistence type="predicted"/>
<reference evidence="2 3" key="1">
    <citation type="submission" date="2019-10" db="EMBL/GenBank/DDBJ databases">
        <title>New genus of Silvanigrellaceae.</title>
        <authorList>
            <person name="Pitt A."/>
            <person name="Hahn M.W."/>
        </authorList>
    </citation>
    <scope>NUCLEOTIDE SEQUENCE [LARGE SCALE GENOMIC DNA]</scope>
    <source>
        <strain evidence="2 3">33A1-SZDP</strain>
    </source>
</reference>
<dbReference type="EMBL" id="WFLN01000010">
    <property type="protein sequence ID" value="KAB8027977.1"/>
    <property type="molecule type" value="Genomic_DNA"/>
</dbReference>
<evidence type="ECO:0000313" key="2">
    <source>
        <dbReference type="EMBL" id="KAB8027977.1"/>
    </source>
</evidence>
<gene>
    <name evidence="2" type="ORF">GCL57_13055</name>
</gene>
<keyword evidence="1" id="KW-1133">Transmembrane helix</keyword>
<evidence type="ECO:0000313" key="3">
    <source>
        <dbReference type="Proteomes" id="UP000442694"/>
    </source>
</evidence>
<keyword evidence="1" id="KW-0812">Transmembrane</keyword>
<evidence type="ECO:0000256" key="1">
    <source>
        <dbReference type="SAM" id="Phobius"/>
    </source>
</evidence>
<feature type="transmembrane region" description="Helical" evidence="1">
    <location>
        <begin position="6"/>
        <end position="24"/>
    </location>
</feature>
<dbReference type="Proteomes" id="UP000442694">
    <property type="component" value="Unassembled WGS sequence"/>
</dbReference>
<accession>A0A833JD05</accession>
<keyword evidence="3" id="KW-1185">Reference proteome</keyword>
<comment type="caution">
    <text evidence="2">The sequence shown here is derived from an EMBL/GenBank/DDBJ whole genome shotgun (WGS) entry which is preliminary data.</text>
</comment>
<dbReference type="RefSeq" id="WP_152213799.1">
    <property type="nucleotide sequence ID" value="NZ_WFLN01000010.1"/>
</dbReference>
<organism evidence="2 3">
    <name type="scientific">Fluviispira multicolorata</name>
    <dbReference type="NCBI Taxonomy" id="2654512"/>
    <lineage>
        <taxon>Bacteria</taxon>
        <taxon>Pseudomonadati</taxon>
        <taxon>Bdellovibrionota</taxon>
        <taxon>Oligoflexia</taxon>
        <taxon>Silvanigrellales</taxon>
        <taxon>Silvanigrellaceae</taxon>
        <taxon>Fluviispira</taxon>
    </lineage>
</organism>
<name>A0A833JD05_9BACT</name>
<protein>
    <submittedName>
        <fullName evidence="2">Uncharacterized protein</fullName>
    </submittedName>
</protein>
<sequence length="123" mass="14682">MKRKYLPIYVFGFSLISYLTYNFFNKNDKFHITSNDEKEVTKIEKNSSSQLKQKYSKKTDKDQINEEMIVRELRPVEYVTWLKNPQNRVLLEVRDDGTKIFRKGNVTITVMANGEEIYLPDEF</sequence>